<evidence type="ECO:0000313" key="15">
    <source>
        <dbReference type="Proteomes" id="UP001075354"/>
    </source>
</evidence>
<dbReference type="InterPro" id="IPR003959">
    <property type="entry name" value="ATPase_AAA_core"/>
</dbReference>
<keyword evidence="9" id="KW-0539">Nucleus</keyword>
<dbReference type="GO" id="GO:0051013">
    <property type="term" value="P:microtubule severing"/>
    <property type="evidence" value="ECO:0007669"/>
    <property type="project" value="UniProtKB-ARBA"/>
</dbReference>
<dbReference type="Pfam" id="PF09336">
    <property type="entry name" value="Vps4_C"/>
    <property type="match status" value="1"/>
</dbReference>
<evidence type="ECO:0000256" key="3">
    <source>
        <dbReference type="ARBA" id="ARBA00006914"/>
    </source>
</evidence>
<keyword evidence="4" id="KW-0479">Metal-binding</keyword>
<dbReference type="GO" id="GO:0005813">
    <property type="term" value="C:centrosome"/>
    <property type="evidence" value="ECO:0007669"/>
    <property type="project" value="UniProtKB-ARBA"/>
</dbReference>
<dbReference type="InterPro" id="IPR003960">
    <property type="entry name" value="ATPase_AAA_CS"/>
</dbReference>
<evidence type="ECO:0000256" key="10">
    <source>
        <dbReference type="ARBA" id="ARBA00035694"/>
    </source>
</evidence>
<gene>
    <name evidence="14" type="ORF">ONE63_006620</name>
</gene>
<dbReference type="AlphaFoldDB" id="A0AAV7XUK9"/>
<dbReference type="GO" id="GO:0031114">
    <property type="term" value="P:regulation of microtubule depolymerization"/>
    <property type="evidence" value="ECO:0007669"/>
    <property type="project" value="UniProtKB-ARBA"/>
</dbReference>
<keyword evidence="5" id="KW-0547">Nucleotide-binding</keyword>
<dbReference type="Pfam" id="PF00004">
    <property type="entry name" value="AAA"/>
    <property type="match status" value="1"/>
</dbReference>
<keyword evidence="7" id="KW-0067">ATP-binding</keyword>
<dbReference type="FunFam" id="1.10.8.60:FF:000022">
    <property type="entry name" value="Fidgetin like 1"/>
    <property type="match status" value="1"/>
</dbReference>
<dbReference type="PROSITE" id="PS00674">
    <property type="entry name" value="AAA"/>
    <property type="match status" value="1"/>
</dbReference>
<feature type="compositionally biased region" description="Polar residues" evidence="12">
    <location>
        <begin position="217"/>
        <end position="233"/>
    </location>
</feature>
<feature type="domain" description="AAA+ ATPase" evidence="13">
    <location>
        <begin position="496"/>
        <end position="632"/>
    </location>
</feature>
<evidence type="ECO:0000256" key="11">
    <source>
        <dbReference type="ARBA" id="ARBA00049360"/>
    </source>
</evidence>
<dbReference type="GO" id="GO:0016887">
    <property type="term" value="F:ATP hydrolysis activity"/>
    <property type="evidence" value="ECO:0007669"/>
    <property type="project" value="InterPro"/>
</dbReference>
<dbReference type="GO" id="GO:0005634">
    <property type="term" value="C:nucleus"/>
    <property type="evidence" value="ECO:0007669"/>
    <property type="project" value="UniProtKB-SubCell"/>
</dbReference>
<dbReference type="FunFam" id="3.40.50.300:FF:000093">
    <property type="entry name" value="Fidgetin-like 1"/>
    <property type="match status" value="1"/>
</dbReference>
<dbReference type="GO" id="GO:0005694">
    <property type="term" value="C:chromosome"/>
    <property type="evidence" value="ECO:0007669"/>
    <property type="project" value="UniProtKB-ARBA"/>
</dbReference>
<dbReference type="SUPFAM" id="SSF52540">
    <property type="entry name" value="P-loop containing nucleoside triphosphate hydrolases"/>
    <property type="match status" value="1"/>
</dbReference>
<keyword evidence="8" id="KW-0460">Magnesium</keyword>
<feature type="compositionally biased region" description="Polar residues" evidence="12">
    <location>
        <begin position="319"/>
        <end position="334"/>
    </location>
</feature>
<dbReference type="PANTHER" id="PTHR23074">
    <property type="entry name" value="AAA DOMAIN-CONTAINING"/>
    <property type="match status" value="1"/>
</dbReference>
<dbReference type="InterPro" id="IPR003593">
    <property type="entry name" value="AAA+_ATPase"/>
</dbReference>
<dbReference type="GO" id="GO:0000070">
    <property type="term" value="P:mitotic sister chromatid segregation"/>
    <property type="evidence" value="ECO:0007669"/>
    <property type="project" value="UniProtKB-ARBA"/>
</dbReference>
<evidence type="ECO:0000256" key="8">
    <source>
        <dbReference type="ARBA" id="ARBA00022842"/>
    </source>
</evidence>
<dbReference type="InterPro" id="IPR015415">
    <property type="entry name" value="Spast_Vps4_C"/>
</dbReference>
<proteinExistence type="inferred from homology"/>
<dbReference type="GO" id="GO:0005524">
    <property type="term" value="F:ATP binding"/>
    <property type="evidence" value="ECO:0007669"/>
    <property type="project" value="UniProtKB-KW"/>
</dbReference>
<comment type="similarity">
    <text evidence="3">Belongs to the AAA ATPase family.</text>
</comment>
<dbReference type="InterPro" id="IPR047858">
    <property type="entry name" value="FIGNL1_ATPase"/>
</dbReference>
<keyword evidence="6" id="KW-0378">Hydrolase</keyword>
<dbReference type="SMART" id="SM00382">
    <property type="entry name" value="AAA"/>
    <property type="match status" value="1"/>
</dbReference>
<dbReference type="Pfam" id="PF17862">
    <property type="entry name" value="AAA_lid_3"/>
    <property type="match status" value="1"/>
</dbReference>
<evidence type="ECO:0000256" key="2">
    <source>
        <dbReference type="ARBA" id="ARBA00004123"/>
    </source>
</evidence>
<dbReference type="Gene3D" id="3.40.50.300">
    <property type="entry name" value="P-loop containing nucleotide triphosphate hydrolases"/>
    <property type="match status" value="1"/>
</dbReference>
<feature type="compositionally biased region" description="Polar residues" evidence="12">
    <location>
        <begin position="253"/>
        <end position="266"/>
    </location>
</feature>
<sequence>MEPGEIENANFRTQHHVLRCKSNDQDTFSQARYRRKSLAQYFYASQSLCDADGICQIIERRSHLYHALVDDRTEKSVNNYADAALILSASAGKSDASKWKSNLRSSRPVLAAVSKVTDCPGKCTAIDIFEQDLKLLASAAVEESCNAKAQSNSKFVPKTAGASLLTGFLSKEQAHRRTVVDMCHQNQINTEPLSRKNSLDIVSEKRAANASCGANRWQPQQIQSSTNGRLSRFNSDEFGPGDNNSCGRKDPASTKNFPRNSYTFGMRGSNCSSSIPKCGEERTTFNNTGPRVTGGSNNMGTFGGNNFARGGYQSNYGSGWNKNSADSGSRTAQNVPEEPGISSISASIFRSARDELAIQNQKKFGGRGGSSSGSSYSVGRGGTNVQKRSLGTRRGGVRGQFVPPIKPTDEDDFGGMFGVKQPGMNEGMGGDGEEVDERLKNIDPKMIETIRNEIMDIGSPVEWDDIAGLEFAKTTIQEIVVWPLLRPDIFTGLRKPPKGLLLFGPPGTGKTLIGKCIASQSQSTFFSISASSLTSKWIGDGEKMVRALFAVAKVHQPSVVFIDEIDSLLTQRSDTEHESSRRIKTEFLVQLDGAGTGDEERILVVGATNRPQELDEAARRRLVKRLYIPLPEFPARRQIVERLMSKERSALNDAEIDDIASLTDGYSGADMKNLCQEASLGPIRSISFSAMHQITADQVRPITVDDFKNALQRVRASVSSRDLEAYVQWDKTYGMGSGM</sequence>
<protein>
    <recommendedName>
        <fullName evidence="10">Fidgetin-like protein 1</fullName>
    </recommendedName>
</protein>
<evidence type="ECO:0000256" key="6">
    <source>
        <dbReference type="ARBA" id="ARBA00022801"/>
    </source>
</evidence>
<dbReference type="InterPro" id="IPR041569">
    <property type="entry name" value="AAA_lid_3"/>
</dbReference>
<evidence type="ECO:0000313" key="14">
    <source>
        <dbReference type="EMBL" id="KAJ1529889.1"/>
    </source>
</evidence>
<evidence type="ECO:0000256" key="1">
    <source>
        <dbReference type="ARBA" id="ARBA00001946"/>
    </source>
</evidence>
<dbReference type="InterPro" id="IPR050304">
    <property type="entry name" value="MT-severing_AAA_ATPase"/>
</dbReference>
<dbReference type="Gene3D" id="1.10.8.60">
    <property type="match status" value="1"/>
</dbReference>
<feature type="region of interest" description="Disordered" evidence="12">
    <location>
        <begin position="210"/>
        <end position="266"/>
    </location>
</feature>
<comment type="caution">
    <text evidence="14">The sequence shown here is derived from an EMBL/GenBank/DDBJ whole genome shotgun (WGS) entry which is preliminary data.</text>
</comment>
<comment type="cofactor">
    <cofactor evidence="1">
        <name>Mg(2+)</name>
        <dbReference type="ChEBI" id="CHEBI:18420"/>
    </cofactor>
</comment>
<accession>A0AAV7XUK9</accession>
<evidence type="ECO:0000256" key="12">
    <source>
        <dbReference type="SAM" id="MobiDB-lite"/>
    </source>
</evidence>
<evidence type="ECO:0000256" key="9">
    <source>
        <dbReference type="ARBA" id="ARBA00023242"/>
    </source>
</evidence>
<dbReference type="GO" id="GO:0046872">
    <property type="term" value="F:metal ion binding"/>
    <property type="evidence" value="ECO:0007669"/>
    <property type="project" value="UniProtKB-KW"/>
</dbReference>
<comment type="catalytic activity">
    <reaction evidence="11">
        <text>ATP + H2O = ADP + phosphate + H(+)</text>
        <dbReference type="Rhea" id="RHEA:13065"/>
        <dbReference type="ChEBI" id="CHEBI:15377"/>
        <dbReference type="ChEBI" id="CHEBI:15378"/>
        <dbReference type="ChEBI" id="CHEBI:30616"/>
        <dbReference type="ChEBI" id="CHEBI:43474"/>
        <dbReference type="ChEBI" id="CHEBI:456216"/>
    </reaction>
</comment>
<dbReference type="GO" id="GO:0008568">
    <property type="term" value="F:microtubule severing ATPase activity"/>
    <property type="evidence" value="ECO:0007669"/>
    <property type="project" value="UniProtKB-ARBA"/>
</dbReference>
<dbReference type="EMBL" id="JAPTSV010000003">
    <property type="protein sequence ID" value="KAJ1529889.1"/>
    <property type="molecule type" value="Genomic_DNA"/>
</dbReference>
<dbReference type="PANTHER" id="PTHR23074:SF17">
    <property type="entry name" value="FIDGETIN-LIKE PROTEIN 1"/>
    <property type="match status" value="1"/>
</dbReference>
<name>A0AAV7XUK9_9NEOP</name>
<feature type="region of interest" description="Disordered" evidence="12">
    <location>
        <begin position="319"/>
        <end position="342"/>
    </location>
</feature>
<evidence type="ECO:0000256" key="4">
    <source>
        <dbReference type="ARBA" id="ARBA00022723"/>
    </source>
</evidence>
<evidence type="ECO:0000256" key="5">
    <source>
        <dbReference type="ARBA" id="ARBA00022741"/>
    </source>
</evidence>
<feature type="region of interest" description="Disordered" evidence="12">
    <location>
        <begin position="360"/>
        <end position="413"/>
    </location>
</feature>
<evidence type="ECO:0000259" key="13">
    <source>
        <dbReference type="SMART" id="SM00382"/>
    </source>
</evidence>
<dbReference type="CDD" id="cd19525">
    <property type="entry name" value="RecA-like_Figl-1"/>
    <property type="match status" value="1"/>
</dbReference>
<keyword evidence="15" id="KW-1185">Reference proteome</keyword>
<reference evidence="14" key="1">
    <citation type="submission" date="2022-12" db="EMBL/GenBank/DDBJ databases">
        <title>Chromosome-level genome assembly of the bean flower thrips Megalurothrips usitatus.</title>
        <authorList>
            <person name="Ma L."/>
            <person name="Liu Q."/>
            <person name="Li H."/>
            <person name="Cai W."/>
        </authorList>
    </citation>
    <scope>NUCLEOTIDE SEQUENCE</scope>
    <source>
        <strain evidence="14">Cailab_2022a</strain>
    </source>
</reference>
<organism evidence="14 15">
    <name type="scientific">Megalurothrips usitatus</name>
    <name type="common">bean blossom thrips</name>
    <dbReference type="NCBI Taxonomy" id="439358"/>
    <lineage>
        <taxon>Eukaryota</taxon>
        <taxon>Metazoa</taxon>
        <taxon>Ecdysozoa</taxon>
        <taxon>Arthropoda</taxon>
        <taxon>Hexapoda</taxon>
        <taxon>Insecta</taxon>
        <taxon>Pterygota</taxon>
        <taxon>Neoptera</taxon>
        <taxon>Paraneoptera</taxon>
        <taxon>Thysanoptera</taxon>
        <taxon>Terebrantia</taxon>
        <taxon>Thripoidea</taxon>
        <taxon>Thripidae</taxon>
        <taxon>Megalurothrips</taxon>
    </lineage>
</organism>
<evidence type="ECO:0000256" key="7">
    <source>
        <dbReference type="ARBA" id="ARBA00022840"/>
    </source>
</evidence>
<comment type="subcellular location">
    <subcellularLocation>
        <location evidence="2">Nucleus</location>
    </subcellularLocation>
</comment>
<dbReference type="Proteomes" id="UP001075354">
    <property type="component" value="Chromosome 3"/>
</dbReference>
<dbReference type="InterPro" id="IPR027417">
    <property type="entry name" value="P-loop_NTPase"/>
</dbReference>